<protein>
    <submittedName>
        <fullName evidence="2">HDOD domain protein</fullName>
    </submittedName>
</protein>
<feature type="domain" description="HDOD" evidence="1">
    <location>
        <begin position="21"/>
        <end position="214"/>
    </location>
</feature>
<accession>A0A1A8TDQ8</accession>
<evidence type="ECO:0000313" key="3">
    <source>
        <dbReference type="Proteomes" id="UP000092544"/>
    </source>
</evidence>
<gene>
    <name evidence="2" type="ORF">MSP8886_01715</name>
</gene>
<dbReference type="Pfam" id="PF08668">
    <property type="entry name" value="HDOD"/>
    <property type="match status" value="1"/>
</dbReference>
<proteinExistence type="predicted"/>
<dbReference type="RefSeq" id="WP_067014995.1">
    <property type="nucleotide sequence ID" value="NZ_FLOB01000003.1"/>
</dbReference>
<dbReference type="InterPro" id="IPR013976">
    <property type="entry name" value="HDOD"/>
</dbReference>
<reference evidence="2 3" key="1">
    <citation type="submission" date="2016-06" db="EMBL/GenBank/DDBJ databases">
        <authorList>
            <person name="Kjaerup R.B."/>
            <person name="Dalgaard T.S."/>
            <person name="Juul-Madsen H.R."/>
        </authorList>
    </citation>
    <scope>NUCLEOTIDE SEQUENCE [LARGE SCALE GENOMIC DNA]</scope>
    <source>
        <strain evidence="2 3">CECT 8886</strain>
    </source>
</reference>
<dbReference type="PROSITE" id="PS51833">
    <property type="entry name" value="HDOD"/>
    <property type="match status" value="1"/>
</dbReference>
<name>A0A1A8TDQ8_9GAMM</name>
<evidence type="ECO:0000259" key="1">
    <source>
        <dbReference type="PROSITE" id="PS51833"/>
    </source>
</evidence>
<dbReference type="STRING" id="1792290.MSP8886_01715"/>
<dbReference type="OrthoDB" id="6100270at2"/>
<evidence type="ECO:0000313" key="2">
    <source>
        <dbReference type="EMBL" id="SBS30165.1"/>
    </source>
</evidence>
<sequence length="494" mass="56150">MDKKPPFGLNEWLDFLKKQKFPVRKGNLARLKNQTKTPDEALDRLQTNIASEPFIAFALLNEANKVVPNKRSDIKTPHHAAAMIGMNGITAVLKNLIPYEHLAKDPAHAAMVREVQSSYEAATIAKHWAIEKRASHEEDIFWTTFFRDTPRWLMWFYCYPTMRTLQKRILEGEKANQAESDVLGCRMDEITVHISKYWGTPINIIHSFITKFIPTTKELQELAQLTHNPEELPKYTEDKRLTLLANNPLIFSYCASKVAHEAATYGWQAKTLPFYYRVISTVIHCHLGRTIQLTHYASVEAANLHPNRGKIPLACQLLSPTLYTKDETFGTQLKTGKKKPSALNALKVLCQNNDIQAKHKAIAALKALNEVIKKDQRTIILKYSKGKISPLFQQGYETDKIKAVTWNSPSSVFSKLSQKRSAIQLNGDKLARFVSEFPINANKLLSKNEHLMLASTTVTEGEVHILWLASISPFTENDYNHLKQVVQLISHLAK</sequence>
<dbReference type="Gene3D" id="1.10.3210.10">
    <property type="entry name" value="Hypothetical protein af1432"/>
    <property type="match status" value="1"/>
</dbReference>
<dbReference type="EMBL" id="FLOB01000003">
    <property type="protein sequence ID" value="SBS30165.1"/>
    <property type="molecule type" value="Genomic_DNA"/>
</dbReference>
<keyword evidence="3" id="KW-1185">Reference proteome</keyword>
<dbReference type="Proteomes" id="UP000092544">
    <property type="component" value="Unassembled WGS sequence"/>
</dbReference>
<dbReference type="SUPFAM" id="SSF109604">
    <property type="entry name" value="HD-domain/PDEase-like"/>
    <property type="match status" value="1"/>
</dbReference>
<dbReference type="AlphaFoldDB" id="A0A1A8TDQ8"/>
<organism evidence="2 3">
    <name type="scientific">Marinomonas spartinae</name>
    <dbReference type="NCBI Taxonomy" id="1792290"/>
    <lineage>
        <taxon>Bacteria</taxon>
        <taxon>Pseudomonadati</taxon>
        <taxon>Pseudomonadota</taxon>
        <taxon>Gammaproteobacteria</taxon>
        <taxon>Oceanospirillales</taxon>
        <taxon>Oceanospirillaceae</taxon>
        <taxon>Marinomonas</taxon>
    </lineage>
</organism>